<dbReference type="PATRIC" id="fig|1476583.3.peg.2916"/>
<protein>
    <recommendedName>
        <fullName evidence="3">IrrE N-terminal-like domain-containing protein</fullName>
    </recommendedName>
</protein>
<comment type="caution">
    <text evidence="1">The sequence shown here is derived from an EMBL/GenBank/DDBJ whole genome shotgun (WGS) entry which is preliminary data.</text>
</comment>
<dbReference type="STRING" id="1476583.DEIPH_ctg052orf0054"/>
<dbReference type="OrthoDB" id="61231at2"/>
<evidence type="ECO:0000313" key="1">
    <source>
        <dbReference type="EMBL" id="EYB67056.1"/>
    </source>
</evidence>
<gene>
    <name evidence="1" type="ORF">DEIPH_ctg052orf0054</name>
</gene>
<dbReference type="AlphaFoldDB" id="A0A016QM71"/>
<sequence>MIDDVIHSLLRYTEARGTEAAPSADMPALADGLGYTLAPHERSFFDPLTGTAYIKRTRDPLQYNSDAGHELAHALALEAAPGSPSYRDVVRRYHAQVPDLLAHEERLTDHAGDVLTMPPDLVRVTLDICGVNAIAVWVLHQAAQVRLHEALRRVVHFNLDGRAGGFIGYGGRITHASSYRYRLPPWVGDPVPDEDEFQGEGVSLFQVPGRRNTVIGLIVIEE</sequence>
<evidence type="ECO:0008006" key="3">
    <source>
        <dbReference type="Google" id="ProtNLM"/>
    </source>
</evidence>
<dbReference type="RefSeq" id="WP_034359391.1">
    <property type="nucleotide sequence ID" value="NZ_JHAC01000050.1"/>
</dbReference>
<name>A0A016QM71_9DEIO</name>
<accession>A0A016QM71</accession>
<evidence type="ECO:0000313" key="2">
    <source>
        <dbReference type="Proteomes" id="UP000020492"/>
    </source>
</evidence>
<dbReference type="Proteomes" id="UP000020492">
    <property type="component" value="Unassembled WGS sequence"/>
</dbReference>
<proteinExistence type="predicted"/>
<organism evidence="1 2">
    <name type="scientific">Deinococcus phoenicis</name>
    <dbReference type="NCBI Taxonomy" id="1476583"/>
    <lineage>
        <taxon>Bacteria</taxon>
        <taxon>Thermotogati</taxon>
        <taxon>Deinococcota</taxon>
        <taxon>Deinococci</taxon>
        <taxon>Deinococcales</taxon>
        <taxon>Deinococcaceae</taxon>
        <taxon>Deinococcus</taxon>
    </lineage>
</organism>
<dbReference type="EMBL" id="JHAC01000050">
    <property type="protein sequence ID" value="EYB67056.1"/>
    <property type="molecule type" value="Genomic_DNA"/>
</dbReference>
<keyword evidence="2" id="KW-1185">Reference proteome</keyword>
<reference evidence="1 2" key="1">
    <citation type="submission" date="2014-03" db="EMBL/GenBank/DDBJ databases">
        <title>Draft genome sequence of Deinococcus phoenicis 1P10ME.</title>
        <authorList>
            <person name="Stepanov V.G."/>
            <person name="Vaishampayan P."/>
            <person name="Venkateswaran K."/>
            <person name="Fox G.E."/>
        </authorList>
    </citation>
    <scope>NUCLEOTIDE SEQUENCE [LARGE SCALE GENOMIC DNA]</scope>
    <source>
        <strain evidence="1 2">1P10ME</strain>
    </source>
</reference>